<dbReference type="Pfam" id="PF04616">
    <property type="entry name" value="Glyco_hydro_43"/>
    <property type="match status" value="1"/>
</dbReference>
<dbReference type="PANTHER" id="PTHR22925">
    <property type="entry name" value="GLYCOSYL HYDROLASE 43 FAMILY MEMBER"/>
    <property type="match status" value="1"/>
</dbReference>
<organism evidence="5 6">
    <name type="scientific">Sinomonas terricola</name>
    <dbReference type="NCBI Taxonomy" id="3110330"/>
    <lineage>
        <taxon>Bacteria</taxon>
        <taxon>Bacillati</taxon>
        <taxon>Actinomycetota</taxon>
        <taxon>Actinomycetes</taxon>
        <taxon>Micrococcales</taxon>
        <taxon>Micrococcaceae</taxon>
        <taxon>Sinomonas</taxon>
    </lineage>
</organism>
<dbReference type="CDD" id="cd18821">
    <property type="entry name" value="GH43_Pc3Gal43A-like"/>
    <property type="match status" value="1"/>
</dbReference>
<protein>
    <submittedName>
        <fullName evidence="5">Family 43 glycosylhydrolase</fullName>
    </submittedName>
</protein>
<dbReference type="InterPro" id="IPR006710">
    <property type="entry name" value="Glyco_hydro_43"/>
</dbReference>
<accession>A0ABU5T6D8</accession>
<name>A0ABU5T6D8_9MICC</name>
<evidence type="ECO:0000313" key="6">
    <source>
        <dbReference type="Proteomes" id="UP001304769"/>
    </source>
</evidence>
<dbReference type="RefSeq" id="WP_323279084.1">
    <property type="nucleotide sequence ID" value="NZ_JAYGGQ010000007.1"/>
</dbReference>
<reference evidence="5 6" key="1">
    <citation type="submission" date="2023-12" db="EMBL/GenBank/DDBJ databases">
        <title>Sinomonas terricola sp. nov, isolated from litchi orchard soil in Guangdong, PR China.</title>
        <authorList>
            <person name="Jiaxin W."/>
            <person name="Yang Z."/>
            <person name="Honghui Z."/>
        </authorList>
    </citation>
    <scope>NUCLEOTIDE SEQUENCE [LARGE SCALE GENOMIC DNA]</scope>
    <source>
        <strain evidence="5 6">JGH33</strain>
    </source>
</reference>
<dbReference type="Proteomes" id="UP001304769">
    <property type="component" value="Unassembled WGS sequence"/>
</dbReference>
<evidence type="ECO:0000256" key="2">
    <source>
        <dbReference type="ARBA" id="ARBA00022801"/>
    </source>
</evidence>
<keyword evidence="2 4" id="KW-0378">Hydrolase</keyword>
<dbReference type="Gene3D" id="2.115.10.20">
    <property type="entry name" value="Glycosyl hydrolase domain, family 43"/>
    <property type="match status" value="1"/>
</dbReference>
<evidence type="ECO:0000256" key="1">
    <source>
        <dbReference type="ARBA" id="ARBA00009865"/>
    </source>
</evidence>
<dbReference type="PANTHER" id="PTHR22925:SF3">
    <property type="entry name" value="GLYCOSYL HYDROLASE FAMILY PROTEIN 43"/>
    <property type="match status" value="1"/>
</dbReference>
<dbReference type="InterPro" id="IPR023296">
    <property type="entry name" value="Glyco_hydro_beta-prop_sf"/>
</dbReference>
<keyword evidence="3 4" id="KW-0326">Glycosidase</keyword>
<dbReference type="SUPFAM" id="SSF75005">
    <property type="entry name" value="Arabinanase/levansucrase/invertase"/>
    <property type="match status" value="1"/>
</dbReference>
<evidence type="ECO:0000313" key="5">
    <source>
        <dbReference type="EMBL" id="MEA5455229.1"/>
    </source>
</evidence>
<dbReference type="EMBL" id="JAYGGQ010000007">
    <property type="protein sequence ID" value="MEA5455229.1"/>
    <property type="molecule type" value="Genomic_DNA"/>
</dbReference>
<proteinExistence type="inferred from homology"/>
<keyword evidence="6" id="KW-1185">Reference proteome</keyword>
<gene>
    <name evidence="5" type="ORF">SPF06_10895</name>
</gene>
<comment type="caution">
    <text evidence="5">The sequence shown here is derived from an EMBL/GenBank/DDBJ whole genome shotgun (WGS) entry which is preliminary data.</text>
</comment>
<sequence>MDGPAENLDAIRPGTAFVDDRGRIAQLHGIGLARVGELWYAWGEDKAAGGTFTAVACYSSGDLVSWRFEGNALTAEGGDIGGDRVIERPKVLQRPDGAWVMLLHVDSADYSFARVGYAIADGPAGPFRYLHSERPLGNISRDIGVYQEDGVGYLLSEDRDNGLHIYRLRPDYLGVEEVVATLRQENNPAIGYESPTLVRSGGLYYLFGSDLTGWSTNDNMFTTASSLKGPWAPWRPFAPVGSATFDSQVSVVVPVGAGHLYVGDRWQREALDASPAVWLPITLADGEAVLDWRDEWRPRDAFACLSAATDGREAHGVS</sequence>
<comment type="similarity">
    <text evidence="1 4">Belongs to the glycosyl hydrolase 43 family.</text>
</comment>
<evidence type="ECO:0000256" key="3">
    <source>
        <dbReference type="ARBA" id="ARBA00023295"/>
    </source>
</evidence>
<evidence type="ECO:0000256" key="4">
    <source>
        <dbReference type="RuleBase" id="RU361187"/>
    </source>
</evidence>